<accession>A0AAD3MY36</accession>
<dbReference type="EMBL" id="BRZM01000047">
    <property type="protein sequence ID" value="GLD61776.1"/>
    <property type="molecule type" value="Genomic_DNA"/>
</dbReference>
<keyword evidence="3" id="KW-1185">Reference proteome</keyword>
<gene>
    <name evidence="2" type="ORF">AKAME5_001355500</name>
</gene>
<comment type="caution">
    <text evidence="2">The sequence shown here is derived from an EMBL/GenBank/DDBJ whole genome shotgun (WGS) entry which is preliminary data.</text>
</comment>
<organism evidence="2 3">
    <name type="scientific">Lates japonicus</name>
    <name type="common">Japanese lates</name>
    <dbReference type="NCBI Taxonomy" id="270547"/>
    <lineage>
        <taxon>Eukaryota</taxon>
        <taxon>Metazoa</taxon>
        <taxon>Chordata</taxon>
        <taxon>Craniata</taxon>
        <taxon>Vertebrata</taxon>
        <taxon>Euteleostomi</taxon>
        <taxon>Actinopterygii</taxon>
        <taxon>Neopterygii</taxon>
        <taxon>Teleostei</taxon>
        <taxon>Neoteleostei</taxon>
        <taxon>Acanthomorphata</taxon>
        <taxon>Carangaria</taxon>
        <taxon>Carangaria incertae sedis</taxon>
        <taxon>Centropomidae</taxon>
        <taxon>Lates</taxon>
    </lineage>
</organism>
<dbReference type="AlphaFoldDB" id="A0AAD3MY36"/>
<feature type="compositionally biased region" description="Basic and acidic residues" evidence="1">
    <location>
        <begin position="1"/>
        <end position="11"/>
    </location>
</feature>
<evidence type="ECO:0000313" key="2">
    <source>
        <dbReference type="EMBL" id="GLD61776.1"/>
    </source>
</evidence>
<sequence>MLSDIVEHVSEAARGPAVGHLTPRTGRCRVVMPLNPPATQLLCPLPPASPHQQPQQLGSQADQQAAPCSST</sequence>
<feature type="region of interest" description="Disordered" evidence="1">
    <location>
        <begin position="1"/>
        <end position="23"/>
    </location>
</feature>
<protein>
    <submittedName>
        <fullName evidence="2">Protein ALP1-like protein</fullName>
    </submittedName>
</protein>
<feature type="region of interest" description="Disordered" evidence="1">
    <location>
        <begin position="43"/>
        <end position="71"/>
    </location>
</feature>
<reference evidence="2" key="1">
    <citation type="submission" date="2022-08" db="EMBL/GenBank/DDBJ databases">
        <title>Genome sequencing of akame (Lates japonicus).</title>
        <authorList>
            <person name="Hashiguchi Y."/>
            <person name="Takahashi H."/>
        </authorList>
    </citation>
    <scope>NUCLEOTIDE SEQUENCE</scope>
    <source>
        <strain evidence="2">Kochi</strain>
    </source>
</reference>
<proteinExistence type="predicted"/>
<evidence type="ECO:0000313" key="3">
    <source>
        <dbReference type="Proteomes" id="UP001279410"/>
    </source>
</evidence>
<dbReference type="Proteomes" id="UP001279410">
    <property type="component" value="Unassembled WGS sequence"/>
</dbReference>
<feature type="compositionally biased region" description="Polar residues" evidence="1">
    <location>
        <begin position="50"/>
        <end position="71"/>
    </location>
</feature>
<evidence type="ECO:0000256" key="1">
    <source>
        <dbReference type="SAM" id="MobiDB-lite"/>
    </source>
</evidence>
<name>A0AAD3MY36_LATJO</name>